<dbReference type="GO" id="GO:0016460">
    <property type="term" value="C:myosin II complex"/>
    <property type="evidence" value="ECO:0007669"/>
    <property type="project" value="TreeGrafter"/>
</dbReference>
<evidence type="ECO:0000256" key="1">
    <source>
        <dbReference type="SAM" id="Coils"/>
    </source>
</evidence>
<accession>A0A9P0D073</accession>
<dbReference type="EMBL" id="OV651816">
    <property type="protein sequence ID" value="CAH1109658.1"/>
    <property type="molecule type" value="Genomic_DNA"/>
</dbReference>
<dbReference type="Proteomes" id="UP001153636">
    <property type="component" value="Chromosome 4"/>
</dbReference>
<feature type="coiled-coil region" evidence="1">
    <location>
        <begin position="405"/>
        <end position="579"/>
    </location>
</feature>
<evidence type="ECO:0000256" key="2">
    <source>
        <dbReference type="SAM" id="MobiDB-lite"/>
    </source>
</evidence>
<keyword evidence="4" id="KW-1185">Reference proteome</keyword>
<dbReference type="GO" id="GO:0032982">
    <property type="term" value="C:myosin filament"/>
    <property type="evidence" value="ECO:0007669"/>
    <property type="project" value="TreeGrafter"/>
</dbReference>
<dbReference type="OrthoDB" id="10255522at2759"/>
<feature type="compositionally biased region" description="Low complexity" evidence="2">
    <location>
        <begin position="241"/>
        <end position="255"/>
    </location>
</feature>
<evidence type="ECO:0000313" key="4">
    <source>
        <dbReference type="Proteomes" id="UP001153636"/>
    </source>
</evidence>
<sequence length="917" mass="105789">MTYVDKNLRAFLDATAITPLRRRSEGRLKAYLSTEDVRAWNYTVEDRRRQILDIVRRDIDRCDGNLLKTIIEFLRNKYLDEIKKCCKMMWMFVNQLELTDEDQTKLSCLQHQLGGIFTQVMTDCTCADVGVKCICDLCSRAECTCGMEVCVCGVEEDIEIPEGGNPPPQDNLPRQSYKVQATGPVKMVTKVSGIKPGQKPGIQPGLQGPCECVALKAQVGSKGGKGGDDTLCTDGKGGTPGTSRPSRASRPSGPTRESRPSGPTRESRPSGTTRDSRPSTPTSPSRPSSSRPSSAKKPPVYDVCSLFEHTPTKEDIRIKKIGVDILRDSENSIQILMDALEERKNLCQQQQKNISNLKNERDKLTQKVEDCLKDLEKLKQADNTESPVVGSEEMENKIKTELEALKQYCWQLKETEAENEKLRRDKDILKRKCLSHPTFPKIEEKEKDQKLNEITKERDLLMKKVKSLEDRLQNNSILPKDLIVYKDCSTMLDNTLAERDEMLKNQENIEEIKKELEMLRSKSERVDELENELKSVKNKSNDFEVRRAKSDCVCLEKEVANLKAERDVLRKRIDVLTGEQDFLRSKAKETEIMKVERDKLQIAVTEMAHIQIHNENLRLKCKSLENASNEAYLYKHKYEELLVMQCDCQKWKSEIEAGEHVKKERDCLRKQVADLETVIVDQESEIRRLMSQFEKIIKHKDRSQIRMREALVNMRNQIEKKDTLIAISEEKLEKVQTELKSSIQGVSCETICYKTRLEELEKELKQAKDEIIKLENQFSEKFPHSDIEYDKLAAMRTELEATKAENEKLQELTRKMAAITGDEHVQKMLKHSESAIRKVVTELSKQYKEWDHYKEERRRSRSRSNSRSPNQTTLTIGYLEAIHNKIHSRRQKRNQDHKYSKICQGQLSTLKLRNEKI</sequence>
<feature type="region of interest" description="Disordered" evidence="2">
    <location>
        <begin position="851"/>
        <end position="876"/>
    </location>
</feature>
<protein>
    <submittedName>
        <fullName evidence="3">Uncharacterized protein</fullName>
    </submittedName>
</protein>
<evidence type="ECO:0000313" key="3">
    <source>
        <dbReference type="EMBL" id="CAH1109658.1"/>
    </source>
</evidence>
<keyword evidence="1" id="KW-0175">Coiled coil</keyword>
<dbReference type="GO" id="GO:0000146">
    <property type="term" value="F:microfilament motor activity"/>
    <property type="evidence" value="ECO:0007669"/>
    <property type="project" value="TreeGrafter"/>
</dbReference>
<gene>
    <name evidence="3" type="ORF">PSYICH_LOCUS10206</name>
</gene>
<dbReference type="GO" id="GO:0051015">
    <property type="term" value="F:actin filament binding"/>
    <property type="evidence" value="ECO:0007669"/>
    <property type="project" value="TreeGrafter"/>
</dbReference>
<feature type="coiled-coil region" evidence="1">
    <location>
        <begin position="718"/>
        <end position="812"/>
    </location>
</feature>
<feature type="coiled-coil region" evidence="1">
    <location>
        <begin position="337"/>
        <end position="381"/>
    </location>
</feature>
<dbReference type="PANTHER" id="PTHR45615">
    <property type="entry name" value="MYOSIN HEAVY CHAIN, NON-MUSCLE"/>
    <property type="match status" value="1"/>
</dbReference>
<dbReference type="AlphaFoldDB" id="A0A9P0D073"/>
<feature type="coiled-coil region" evidence="1">
    <location>
        <begin position="665"/>
        <end position="692"/>
    </location>
</feature>
<reference evidence="3" key="1">
    <citation type="submission" date="2022-01" db="EMBL/GenBank/DDBJ databases">
        <authorList>
            <person name="King R."/>
        </authorList>
    </citation>
    <scope>NUCLEOTIDE SEQUENCE</scope>
</reference>
<feature type="region of interest" description="Disordered" evidence="2">
    <location>
        <begin position="220"/>
        <end position="299"/>
    </location>
</feature>
<dbReference type="PANTHER" id="PTHR45615:SF40">
    <property type="entry name" value="MYOSIN HEAVY CHAIN, NON-MUSCLE"/>
    <property type="match status" value="1"/>
</dbReference>
<name>A0A9P0D073_9CUCU</name>
<proteinExistence type="predicted"/>
<dbReference type="GO" id="GO:0005737">
    <property type="term" value="C:cytoplasm"/>
    <property type="evidence" value="ECO:0007669"/>
    <property type="project" value="TreeGrafter"/>
</dbReference>
<organism evidence="3 4">
    <name type="scientific">Psylliodes chrysocephalus</name>
    <dbReference type="NCBI Taxonomy" id="3402493"/>
    <lineage>
        <taxon>Eukaryota</taxon>
        <taxon>Metazoa</taxon>
        <taxon>Ecdysozoa</taxon>
        <taxon>Arthropoda</taxon>
        <taxon>Hexapoda</taxon>
        <taxon>Insecta</taxon>
        <taxon>Pterygota</taxon>
        <taxon>Neoptera</taxon>
        <taxon>Endopterygota</taxon>
        <taxon>Coleoptera</taxon>
        <taxon>Polyphaga</taxon>
        <taxon>Cucujiformia</taxon>
        <taxon>Chrysomeloidea</taxon>
        <taxon>Chrysomelidae</taxon>
        <taxon>Galerucinae</taxon>
        <taxon>Alticini</taxon>
        <taxon>Psylliodes</taxon>
    </lineage>
</organism>
<feature type="compositionally biased region" description="Low complexity" evidence="2">
    <location>
        <begin position="269"/>
        <end position="293"/>
    </location>
</feature>